<keyword evidence="4" id="KW-0969">Cilium</keyword>
<dbReference type="InterPro" id="IPR036737">
    <property type="entry name" value="OmpA-like_sf"/>
</dbReference>
<evidence type="ECO:0000259" key="3">
    <source>
        <dbReference type="PROSITE" id="PS51123"/>
    </source>
</evidence>
<sequence length="238" mass="26443">MDSAAGAAPVFPDPPARAVEPGVRADDWATDWAVPWSDLMMTMFVLFAALFAAGLTRGEGPRSPGAVEQVAQPRPTPSLEPLTRIDVLERSREAVREARMEEVDVVLTRDNAVRVSVRGPLFFDLGSDALRPEAQAFLRRLAEIIRATPYRVQVIGHTDDYPTRGGRFPTNWELSVLRATRVARFLIEEGGVEPARFTVMGRASYDPVVPNLSDRHRALNRRVDILITRERFVPEAGT</sequence>
<protein>
    <submittedName>
        <fullName evidence="4">Flagellar motor protein MotB</fullName>
    </submittedName>
</protein>
<dbReference type="CDD" id="cd07185">
    <property type="entry name" value="OmpA_C-like"/>
    <property type="match status" value="1"/>
</dbReference>
<feature type="domain" description="OmpA-like" evidence="3">
    <location>
        <begin position="110"/>
        <end position="231"/>
    </location>
</feature>
<reference evidence="4 5" key="1">
    <citation type="submission" date="2018-11" db="EMBL/GenBank/DDBJ databases">
        <title>Genomic Encyclopedia of Type Strains, Phase IV (KMG-IV): sequencing the most valuable type-strain genomes for metagenomic binning, comparative biology and taxonomic classification.</title>
        <authorList>
            <person name="Goeker M."/>
        </authorList>
    </citation>
    <scope>NUCLEOTIDE SEQUENCE [LARGE SCALE GENOMIC DNA]</scope>
    <source>
        <strain evidence="4 5">DSM 100275</strain>
    </source>
</reference>
<dbReference type="GO" id="GO:0016020">
    <property type="term" value="C:membrane"/>
    <property type="evidence" value="ECO:0007669"/>
    <property type="project" value="UniProtKB-UniRule"/>
</dbReference>
<keyword evidence="2" id="KW-0812">Transmembrane</keyword>
<dbReference type="Gene3D" id="3.30.1330.60">
    <property type="entry name" value="OmpA-like domain"/>
    <property type="match status" value="1"/>
</dbReference>
<dbReference type="PROSITE" id="PS51123">
    <property type="entry name" value="OMPA_2"/>
    <property type="match status" value="1"/>
</dbReference>
<dbReference type="InterPro" id="IPR050330">
    <property type="entry name" value="Bact_OuterMem_StrucFunc"/>
</dbReference>
<name>A0A3N1XXX9_9GAMM</name>
<keyword evidence="2" id="KW-1133">Transmembrane helix</keyword>
<dbReference type="EMBL" id="RJVI01000003">
    <property type="protein sequence ID" value="ROR29787.1"/>
    <property type="molecule type" value="Genomic_DNA"/>
</dbReference>
<dbReference type="InterPro" id="IPR006665">
    <property type="entry name" value="OmpA-like"/>
</dbReference>
<keyword evidence="4" id="KW-0966">Cell projection</keyword>
<dbReference type="PANTHER" id="PTHR30329:SF21">
    <property type="entry name" value="LIPOPROTEIN YIAD-RELATED"/>
    <property type="match status" value="1"/>
</dbReference>
<evidence type="ECO:0000256" key="1">
    <source>
        <dbReference type="PROSITE-ProRule" id="PRU00473"/>
    </source>
</evidence>
<dbReference type="Pfam" id="PF00691">
    <property type="entry name" value="OmpA"/>
    <property type="match status" value="1"/>
</dbReference>
<dbReference type="PANTHER" id="PTHR30329">
    <property type="entry name" value="STATOR ELEMENT OF FLAGELLAR MOTOR COMPLEX"/>
    <property type="match status" value="1"/>
</dbReference>
<proteinExistence type="predicted"/>
<keyword evidence="1 2" id="KW-0472">Membrane</keyword>
<feature type="transmembrane region" description="Helical" evidence="2">
    <location>
        <begin position="34"/>
        <end position="55"/>
    </location>
</feature>
<dbReference type="SUPFAM" id="SSF103088">
    <property type="entry name" value="OmpA-like"/>
    <property type="match status" value="1"/>
</dbReference>
<keyword evidence="5" id="KW-1185">Reference proteome</keyword>
<dbReference type="AlphaFoldDB" id="A0A3N1XXX9"/>
<gene>
    <name evidence="4" type="ORF">EDC57_2464</name>
</gene>
<accession>A0A3N1XXX9</accession>
<evidence type="ECO:0000256" key="2">
    <source>
        <dbReference type="SAM" id="Phobius"/>
    </source>
</evidence>
<evidence type="ECO:0000313" key="5">
    <source>
        <dbReference type="Proteomes" id="UP000276634"/>
    </source>
</evidence>
<dbReference type="Proteomes" id="UP000276634">
    <property type="component" value="Unassembled WGS sequence"/>
</dbReference>
<evidence type="ECO:0000313" key="4">
    <source>
        <dbReference type="EMBL" id="ROR29787.1"/>
    </source>
</evidence>
<keyword evidence="4" id="KW-0282">Flagellum</keyword>
<comment type="caution">
    <text evidence="4">The sequence shown here is derived from an EMBL/GenBank/DDBJ whole genome shotgun (WGS) entry which is preliminary data.</text>
</comment>
<dbReference type="RefSeq" id="WP_170165147.1">
    <property type="nucleotide sequence ID" value="NZ_RJVI01000003.1"/>
</dbReference>
<organism evidence="4 5">
    <name type="scientific">Inmirania thermothiophila</name>
    <dbReference type="NCBI Taxonomy" id="1750597"/>
    <lineage>
        <taxon>Bacteria</taxon>
        <taxon>Pseudomonadati</taxon>
        <taxon>Pseudomonadota</taxon>
        <taxon>Gammaproteobacteria</taxon>
        <taxon>Chromatiales</taxon>
        <taxon>Ectothiorhodospiraceae</taxon>
        <taxon>Inmirania</taxon>
    </lineage>
</organism>